<dbReference type="AlphaFoldDB" id="A0AAE8N5B0"/>
<feature type="compositionally biased region" description="Low complexity" evidence="1">
    <location>
        <begin position="8"/>
        <end position="27"/>
    </location>
</feature>
<sequence>MDANIHVQAADLAASQSASSSPEPSDSAPHEPTQDGTPA</sequence>
<organism evidence="2 3">
    <name type="scientific">Cephalotrichum gorgonifer</name>
    <dbReference type="NCBI Taxonomy" id="2041049"/>
    <lineage>
        <taxon>Eukaryota</taxon>
        <taxon>Fungi</taxon>
        <taxon>Dikarya</taxon>
        <taxon>Ascomycota</taxon>
        <taxon>Pezizomycotina</taxon>
        <taxon>Sordariomycetes</taxon>
        <taxon>Hypocreomycetidae</taxon>
        <taxon>Microascales</taxon>
        <taxon>Microascaceae</taxon>
        <taxon>Cephalotrichum</taxon>
    </lineage>
</organism>
<reference evidence="2" key="1">
    <citation type="submission" date="2018-03" db="EMBL/GenBank/DDBJ databases">
        <authorList>
            <person name="Guldener U."/>
        </authorList>
    </citation>
    <scope>NUCLEOTIDE SEQUENCE</scope>
</reference>
<dbReference type="Proteomes" id="UP001187682">
    <property type="component" value="Unassembled WGS sequence"/>
</dbReference>
<comment type="caution">
    <text evidence="2">The sequence shown here is derived from an EMBL/GenBank/DDBJ whole genome shotgun (WGS) entry which is preliminary data.</text>
</comment>
<dbReference type="EMBL" id="ONZQ02000014">
    <property type="protein sequence ID" value="SPO05854.1"/>
    <property type="molecule type" value="Genomic_DNA"/>
</dbReference>
<gene>
    <name evidence="2" type="ORF">DNG_08541</name>
</gene>
<evidence type="ECO:0000313" key="3">
    <source>
        <dbReference type="Proteomes" id="UP001187682"/>
    </source>
</evidence>
<proteinExistence type="predicted"/>
<keyword evidence="3" id="KW-1185">Reference proteome</keyword>
<accession>A0AAE8N5B0</accession>
<evidence type="ECO:0000256" key="1">
    <source>
        <dbReference type="SAM" id="MobiDB-lite"/>
    </source>
</evidence>
<feature type="region of interest" description="Disordered" evidence="1">
    <location>
        <begin position="1"/>
        <end position="39"/>
    </location>
</feature>
<name>A0AAE8N5B0_9PEZI</name>
<evidence type="ECO:0000313" key="2">
    <source>
        <dbReference type="EMBL" id="SPO05854.1"/>
    </source>
</evidence>
<protein>
    <submittedName>
        <fullName evidence="2">Uncharacterized protein</fullName>
    </submittedName>
</protein>